<feature type="region of interest" description="Disordered" evidence="8">
    <location>
        <begin position="1153"/>
        <end position="1184"/>
    </location>
</feature>
<feature type="region of interest" description="Disordered" evidence="8">
    <location>
        <begin position="1112"/>
        <end position="1141"/>
    </location>
</feature>
<evidence type="ECO:0000256" key="2">
    <source>
        <dbReference type="ARBA" id="ARBA00022692"/>
    </source>
</evidence>
<evidence type="ECO:0000256" key="1">
    <source>
        <dbReference type="ARBA" id="ARBA00004141"/>
    </source>
</evidence>
<dbReference type="InterPro" id="IPR003439">
    <property type="entry name" value="ABC_transporter-like_ATP-bd"/>
</dbReference>
<proteinExistence type="predicted"/>
<dbReference type="InterPro" id="IPR021885">
    <property type="entry name" value="DUF3496"/>
</dbReference>
<dbReference type="PROSITE" id="PS50893">
    <property type="entry name" value="ABC_TRANSPORTER_2"/>
    <property type="match status" value="1"/>
</dbReference>
<feature type="transmembrane region" description="Helical" evidence="9">
    <location>
        <begin position="371"/>
        <end position="391"/>
    </location>
</feature>
<dbReference type="GO" id="GO:0016887">
    <property type="term" value="F:ATP hydrolysis activity"/>
    <property type="evidence" value="ECO:0007669"/>
    <property type="project" value="InterPro"/>
</dbReference>
<gene>
    <name evidence="11" type="ORF">LTLLF_183340</name>
</gene>
<dbReference type="SMART" id="SM00382">
    <property type="entry name" value="AAA"/>
    <property type="match status" value="1"/>
</dbReference>
<dbReference type="Pfam" id="PF00005">
    <property type="entry name" value="ABC_tran"/>
    <property type="match status" value="1"/>
</dbReference>
<feature type="transmembrane region" description="Helical" evidence="9">
    <location>
        <begin position="337"/>
        <end position="359"/>
    </location>
</feature>
<dbReference type="GO" id="GO:0005524">
    <property type="term" value="F:ATP binding"/>
    <property type="evidence" value="ECO:0007669"/>
    <property type="project" value="UniProtKB-KW"/>
</dbReference>
<dbReference type="InterPro" id="IPR027417">
    <property type="entry name" value="P-loop_NTPase"/>
</dbReference>
<keyword evidence="4 11" id="KW-0067">ATP-binding</keyword>
<dbReference type="InterPro" id="IPR013525">
    <property type="entry name" value="ABC2_TM"/>
</dbReference>
<feature type="region of interest" description="Disordered" evidence="8">
    <location>
        <begin position="1049"/>
        <end position="1098"/>
    </location>
</feature>
<evidence type="ECO:0000256" key="8">
    <source>
        <dbReference type="SAM" id="MobiDB-lite"/>
    </source>
</evidence>
<feature type="transmembrane region" description="Helical" evidence="9">
    <location>
        <begin position="12"/>
        <end position="37"/>
    </location>
</feature>
<dbReference type="GO" id="GO:0005319">
    <property type="term" value="F:lipid transporter activity"/>
    <property type="evidence" value="ECO:0007669"/>
    <property type="project" value="TreeGrafter"/>
</dbReference>
<keyword evidence="2 9" id="KW-0812">Transmembrane</keyword>
<feature type="coiled-coil region" evidence="7">
    <location>
        <begin position="950"/>
        <end position="977"/>
    </location>
</feature>
<dbReference type="Pfam" id="PF12698">
    <property type="entry name" value="ABC2_membrane_3"/>
    <property type="match status" value="1"/>
</dbReference>
<keyword evidence="7" id="KW-0175">Coiled coil</keyword>
<feature type="compositionally biased region" description="Low complexity" evidence="8">
    <location>
        <begin position="1053"/>
        <end position="1067"/>
    </location>
</feature>
<feature type="compositionally biased region" description="Basic and acidic residues" evidence="8">
    <location>
        <begin position="1317"/>
        <end position="1329"/>
    </location>
</feature>
<evidence type="ECO:0000259" key="10">
    <source>
        <dbReference type="PROSITE" id="PS50893"/>
    </source>
</evidence>
<dbReference type="GO" id="GO:0140359">
    <property type="term" value="F:ABC-type transporter activity"/>
    <property type="evidence" value="ECO:0007669"/>
    <property type="project" value="InterPro"/>
</dbReference>
<dbReference type="GO" id="GO:0016020">
    <property type="term" value="C:membrane"/>
    <property type="evidence" value="ECO:0007669"/>
    <property type="project" value="UniProtKB-SubCell"/>
</dbReference>
<feature type="compositionally biased region" description="Polar residues" evidence="8">
    <location>
        <begin position="856"/>
        <end position="870"/>
    </location>
</feature>
<dbReference type="FunFam" id="3.40.50.300:FF:000327">
    <property type="entry name" value="ATP-binding cassette sub-family A member 3"/>
    <property type="match status" value="1"/>
</dbReference>
<feature type="non-terminal residue" evidence="11">
    <location>
        <position position="1"/>
    </location>
</feature>
<dbReference type="Pfam" id="PF23321">
    <property type="entry name" value="R1_ABCA1"/>
    <property type="match status" value="1"/>
</dbReference>
<dbReference type="PANTHER" id="PTHR19229">
    <property type="entry name" value="ATP-BINDING CASSETTE TRANSPORTER SUBFAMILY A ABCA"/>
    <property type="match status" value="1"/>
</dbReference>
<protein>
    <submittedName>
        <fullName evidence="11">ATP-binding cassette sub-family A member 3</fullName>
    </submittedName>
</protein>
<dbReference type="CDD" id="cd03263">
    <property type="entry name" value="ABC_subfamily_A"/>
    <property type="match status" value="1"/>
</dbReference>
<feature type="domain" description="ABC transporter" evidence="10">
    <location>
        <begin position="543"/>
        <end position="776"/>
    </location>
</feature>
<evidence type="ECO:0000256" key="3">
    <source>
        <dbReference type="ARBA" id="ARBA00022741"/>
    </source>
</evidence>
<dbReference type="PANTHER" id="PTHR19229:SF101">
    <property type="entry name" value="ATP-BINDING CASSETTE, SUB-FAMILY A (ABC1), MEMBER 16"/>
    <property type="match status" value="1"/>
</dbReference>
<comment type="subcellular location">
    <subcellularLocation>
        <location evidence="1">Membrane</location>
        <topology evidence="1">Multi-pass membrane protein</topology>
    </subcellularLocation>
</comment>
<keyword evidence="5 9" id="KW-1133">Transmembrane helix</keyword>
<keyword evidence="3" id="KW-0547">Nucleotide-binding</keyword>
<dbReference type="InterPro" id="IPR026082">
    <property type="entry name" value="ABCA"/>
</dbReference>
<dbReference type="SUPFAM" id="SSF52540">
    <property type="entry name" value="P-loop containing nucleoside triphosphate hydrolases"/>
    <property type="match status" value="1"/>
</dbReference>
<reference evidence="11" key="1">
    <citation type="submission" date="2020-03" db="EMBL/GenBank/DDBJ databases">
        <title>Studies in the Genomics of Life Span.</title>
        <authorList>
            <person name="Glass D."/>
        </authorList>
    </citation>
    <scope>NUCLEOTIDE SEQUENCE</scope>
    <source>
        <strain evidence="11">LTLLF</strain>
        <tissue evidence="11">Muscle</tissue>
    </source>
</reference>
<feature type="transmembrane region" description="Helical" evidence="9">
    <location>
        <begin position="288"/>
        <end position="311"/>
    </location>
</feature>
<dbReference type="Proteomes" id="UP000710432">
    <property type="component" value="Unassembled WGS sequence"/>
</dbReference>
<feature type="transmembrane region" description="Helical" evidence="9">
    <location>
        <begin position="397"/>
        <end position="415"/>
    </location>
</feature>
<keyword evidence="6 9" id="KW-0472">Membrane</keyword>
<accession>A0A8J6G3K6</accession>
<comment type="caution">
    <text evidence="11">The sequence shown here is derived from an EMBL/GenBank/DDBJ whole genome shotgun (WGS) entry which is preliminary data.</text>
</comment>
<dbReference type="InterPro" id="IPR056264">
    <property type="entry name" value="R2_ABCA1-4-like"/>
</dbReference>
<evidence type="ECO:0000256" key="6">
    <source>
        <dbReference type="ARBA" id="ARBA00023136"/>
    </source>
</evidence>
<feature type="transmembrane region" description="Helical" evidence="9">
    <location>
        <begin position="462"/>
        <end position="485"/>
    </location>
</feature>
<feature type="compositionally biased region" description="Basic and acidic residues" evidence="8">
    <location>
        <begin position="1173"/>
        <end position="1184"/>
    </location>
</feature>
<evidence type="ECO:0000313" key="11">
    <source>
        <dbReference type="EMBL" id="KAH0504165.1"/>
    </source>
</evidence>
<evidence type="ECO:0000256" key="5">
    <source>
        <dbReference type="ARBA" id="ARBA00022989"/>
    </source>
</evidence>
<dbReference type="Gene3D" id="3.40.50.300">
    <property type="entry name" value="P-loop containing nucleotide triphosphate hydrolases"/>
    <property type="match status" value="1"/>
</dbReference>
<name>A0A8J6G3K6_MICOH</name>
<dbReference type="EMBL" id="JAATJU010025200">
    <property type="protein sequence ID" value="KAH0504165.1"/>
    <property type="molecule type" value="Genomic_DNA"/>
</dbReference>
<organism evidence="11 12">
    <name type="scientific">Microtus ochrogaster</name>
    <name type="common">Prairie vole</name>
    <dbReference type="NCBI Taxonomy" id="79684"/>
    <lineage>
        <taxon>Eukaryota</taxon>
        <taxon>Metazoa</taxon>
        <taxon>Chordata</taxon>
        <taxon>Craniata</taxon>
        <taxon>Vertebrata</taxon>
        <taxon>Euteleostomi</taxon>
        <taxon>Mammalia</taxon>
        <taxon>Eutheria</taxon>
        <taxon>Euarchontoglires</taxon>
        <taxon>Glires</taxon>
        <taxon>Rodentia</taxon>
        <taxon>Myomorpha</taxon>
        <taxon>Muroidea</taxon>
        <taxon>Cricetidae</taxon>
        <taxon>Arvicolinae</taxon>
        <taxon>Microtus</taxon>
    </lineage>
</organism>
<dbReference type="InterPro" id="IPR003593">
    <property type="entry name" value="AAA+_ATPase"/>
</dbReference>
<sequence length="1329" mass="147915">RQMISSVTEIMAALLFVMMLLIFRAFTNITIAGPYHFKPQPIVTMPAFIKDAKEWELVYIPSDIDVVTEIIENIKKNLNTTIKVRGFPSEAEFEEYILFDYTSEKVLAAIVFDCGFKNKNDPLPLQIAKEPVLRYSDSSFIFVFLTCYAIASICFAFMVSTLFDKSAGYRIVMEKEPYCDVYNVFAMIQHYVPDAVLDNDLGSELSFILPKKYVSRFEALFTELEKKQEALGIADFGASITTMEEVFLKPVSGLQIVQCLAFGISVVVGTFSLQTVTERISQAKDIQFLSGVCVLTYWLSALLCDLIFFSIPSCLLLGVFRVCQVDAFVVSYNFMDIMLIFMLYGWCVVPLTYLGSFLFQSSTTSYIKLTLFNYFSTIFSIVISTLLKFYDNDVPDFISNLINTALMILPGYNFAMSISRYFDDYEVKTLCAKKFRRTYMDCSDLYTQNNVYGFGEHGIGKFLVMLAAMGLVFLLLLLCLEAVSWNLKNLVFRNILFYFYNKFRNSRQAVESDLGSKEEEDGGIQEERRKAHTLLLTSQHTPLVLSEVTKIYFKCPVVEAVRNISLVVRKSECFGLLGLNGAGKTTTFKMLTGIETITSGVALIDGQSVTKNPRKIRSRIGYCPQSESVLNHMTGRELLIMYSRLWGVPEQDIKEYVETFLHSVHLEPIADQLICTYSGGSKRRLSTAIALMGKSSVAFLDEPSTGMDPVAQHLLWDTVTWICKTGKAVIITSHRMEECEALCTRLAIMVNGRFTCLGSPQHVRKRFGHVYTLTVKINIAKNEDKVEEFKKFIEATFPGNIKNQEFQGIIGYYIPSKEICWGRVEEERKQGWDGGEASESLCTAALDHGDGGSPLTRKNGTSGSQQSPSTDSKEQDGVALKHKEKKKENEGVKTELPGKDGLSTENAEDQQYAMALGSLHMRAKQTLSQAKSEDKKHELALRDSNNDSVMSQMELRLKNLESELEKMEAEGETNARKAEKYKQCCVKERELSKILSEKLSKTNGKLSKVRTDILLATERNRTMQSALSMRPVPKCPGVTKCNTYVKCDPSFMTSRTPEPSTSSPQPSESRRRSLLKPGTQIPRAGALAGDDRVHRSPRTTVKVARVDLQGTGGAAEFTGRPGLTVRSGTRVQHGSGDRDGCRRSRALHVVAGKRRQKASLPAARRPRSPLAYHRQEPDPSRLREQWSTVCAESRTPKGAWASSQGTPGNSILRHHLSSLPVAVTVGKGTRLSHEVPQPGRVLLGEHEDARGTGRGRLVGHSGAGGEVCGPGLGPGSALQVNPAEKRAVCGLGPGGRKLSRSCKLERANAGKPQRRVALREAPKRHSGDS</sequence>
<feature type="region of interest" description="Disordered" evidence="8">
    <location>
        <begin position="1291"/>
        <end position="1329"/>
    </location>
</feature>
<evidence type="ECO:0000256" key="9">
    <source>
        <dbReference type="SAM" id="Phobius"/>
    </source>
</evidence>
<evidence type="ECO:0000313" key="12">
    <source>
        <dbReference type="Proteomes" id="UP000710432"/>
    </source>
</evidence>
<feature type="compositionally biased region" description="Basic and acidic residues" evidence="8">
    <location>
        <begin position="871"/>
        <end position="898"/>
    </location>
</feature>
<feature type="region of interest" description="Disordered" evidence="8">
    <location>
        <begin position="844"/>
        <end position="904"/>
    </location>
</feature>
<evidence type="ECO:0000256" key="4">
    <source>
        <dbReference type="ARBA" id="ARBA00022840"/>
    </source>
</evidence>
<feature type="transmembrane region" description="Helical" evidence="9">
    <location>
        <begin position="140"/>
        <end position="163"/>
    </location>
</feature>
<evidence type="ECO:0000256" key="7">
    <source>
        <dbReference type="SAM" id="Coils"/>
    </source>
</evidence>
<dbReference type="Pfam" id="PF12001">
    <property type="entry name" value="DUF3496"/>
    <property type="match status" value="1"/>
</dbReference>